<dbReference type="AlphaFoldDB" id="A0A9P4Q5M7"/>
<evidence type="ECO:0000256" key="1">
    <source>
        <dbReference type="SAM" id="MobiDB-lite"/>
    </source>
</evidence>
<comment type="caution">
    <text evidence="3">The sequence shown here is derived from an EMBL/GenBank/DDBJ whole genome shotgun (WGS) entry which is preliminary data.</text>
</comment>
<dbReference type="Proteomes" id="UP000799441">
    <property type="component" value="Unassembled WGS sequence"/>
</dbReference>
<protein>
    <submittedName>
        <fullName evidence="3">Lytic polysaccharide monooxygenase</fullName>
    </submittedName>
</protein>
<evidence type="ECO:0000313" key="4">
    <source>
        <dbReference type="Proteomes" id="UP000799441"/>
    </source>
</evidence>
<feature type="chain" id="PRO_5040450121" evidence="2">
    <location>
        <begin position="23"/>
        <end position="224"/>
    </location>
</feature>
<dbReference type="PANTHER" id="PTHR36182:SF1">
    <property type="entry name" value="PROTEIN, PUTATIVE (AFU_ORTHOLOGUE AFUA_6G10930)-RELATED"/>
    <property type="match status" value="1"/>
</dbReference>
<accession>A0A9P4Q5M7</accession>
<dbReference type="OrthoDB" id="2342176at2759"/>
<dbReference type="PANTHER" id="PTHR36182">
    <property type="entry name" value="PROTEIN, PUTATIVE (AFU_ORTHOLOGUE AFUA_6G10930)-RELATED"/>
    <property type="match status" value="1"/>
</dbReference>
<keyword evidence="4" id="KW-1185">Reference proteome</keyword>
<keyword evidence="3" id="KW-0503">Monooxygenase</keyword>
<organism evidence="3 4">
    <name type="scientific">Polychaeton citri CBS 116435</name>
    <dbReference type="NCBI Taxonomy" id="1314669"/>
    <lineage>
        <taxon>Eukaryota</taxon>
        <taxon>Fungi</taxon>
        <taxon>Dikarya</taxon>
        <taxon>Ascomycota</taxon>
        <taxon>Pezizomycotina</taxon>
        <taxon>Dothideomycetes</taxon>
        <taxon>Dothideomycetidae</taxon>
        <taxon>Capnodiales</taxon>
        <taxon>Capnodiaceae</taxon>
        <taxon>Polychaeton</taxon>
    </lineage>
</organism>
<sequence>MLSCRKVCALFVIVAKLPPALCHIQMSWPYPLRSKDNPDRDASTVDYNMMAPLEADGSDFPCKGYQNDRPIAPVITYAAGSMYNMTLEGSATHGGGSCQLSLSYDNGATFRVIKSMIGGCPLQTTYDFTIPPYAPAGNALLAWTWQNKIGNREFYMNCASVNIISGLRRKARRTQKYNTMGDLPFIWKANLEGLDTCETEAGIDPVYPNPGPDIEYGDGLSSSS</sequence>
<feature type="non-terminal residue" evidence="3">
    <location>
        <position position="224"/>
    </location>
</feature>
<feature type="signal peptide" evidence="2">
    <location>
        <begin position="1"/>
        <end position="22"/>
    </location>
</feature>
<evidence type="ECO:0000256" key="2">
    <source>
        <dbReference type="SAM" id="SignalP"/>
    </source>
</evidence>
<evidence type="ECO:0000313" key="3">
    <source>
        <dbReference type="EMBL" id="KAF2721022.1"/>
    </source>
</evidence>
<reference evidence="3" key="1">
    <citation type="journal article" date="2020" name="Stud. Mycol.">
        <title>101 Dothideomycetes genomes: a test case for predicting lifestyles and emergence of pathogens.</title>
        <authorList>
            <person name="Haridas S."/>
            <person name="Albert R."/>
            <person name="Binder M."/>
            <person name="Bloem J."/>
            <person name="Labutti K."/>
            <person name="Salamov A."/>
            <person name="Andreopoulos B."/>
            <person name="Baker S."/>
            <person name="Barry K."/>
            <person name="Bills G."/>
            <person name="Bluhm B."/>
            <person name="Cannon C."/>
            <person name="Castanera R."/>
            <person name="Culley D."/>
            <person name="Daum C."/>
            <person name="Ezra D."/>
            <person name="Gonzalez J."/>
            <person name="Henrissat B."/>
            <person name="Kuo A."/>
            <person name="Liang C."/>
            <person name="Lipzen A."/>
            <person name="Lutzoni F."/>
            <person name="Magnuson J."/>
            <person name="Mondo S."/>
            <person name="Nolan M."/>
            <person name="Ohm R."/>
            <person name="Pangilinan J."/>
            <person name="Park H.-J."/>
            <person name="Ramirez L."/>
            <person name="Alfaro M."/>
            <person name="Sun H."/>
            <person name="Tritt A."/>
            <person name="Yoshinaga Y."/>
            <person name="Zwiers L.-H."/>
            <person name="Turgeon B."/>
            <person name="Goodwin S."/>
            <person name="Spatafora J."/>
            <person name="Crous P."/>
            <person name="Grigoriev I."/>
        </authorList>
    </citation>
    <scope>NUCLEOTIDE SEQUENCE</scope>
    <source>
        <strain evidence="3">CBS 116435</strain>
    </source>
</reference>
<dbReference type="Gene3D" id="2.70.50.70">
    <property type="match status" value="1"/>
</dbReference>
<name>A0A9P4Q5M7_9PEZI</name>
<proteinExistence type="predicted"/>
<dbReference type="GO" id="GO:0004497">
    <property type="term" value="F:monooxygenase activity"/>
    <property type="evidence" value="ECO:0007669"/>
    <property type="project" value="UniProtKB-KW"/>
</dbReference>
<feature type="region of interest" description="Disordered" evidence="1">
    <location>
        <begin position="202"/>
        <end position="224"/>
    </location>
</feature>
<gene>
    <name evidence="3" type="ORF">K431DRAFT_194299</name>
</gene>
<keyword evidence="2" id="KW-0732">Signal</keyword>
<keyword evidence="3" id="KW-0560">Oxidoreductase</keyword>
<dbReference type="EMBL" id="MU003794">
    <property type="protein sequence ID" value="KAF2721022.1"/>
    <property type="molecule type" value="Genomic_DNA"/>
</dbReference>